<reference evidence="3" key="2">
    <citation type="submission" date="2015-01" db="EMBL/GenBank/DDBJ databases">
        <title>Evolutionary Origins and Diversification of the Mycorrhizal Mutualists.</title>
        <authorList>
            <consortium name="DOE Joint Genome Institute"/>
            <consortium name="Mycorrhizal Genomics Consortium"/>
            <person name="Kohler A."/>
            <person name="Kuo A."/>
            <person name="Nagy L.G."/>
            <person name="Floudas D."/>
            <person name="Copeland A."/>
            <person name="Barry K.W."/>
            <person name="Cichocki N."/>
            <person name="Veneault-Fourrey C."/>
            <person name="LaButti K."/>
            <person name="Lindquist E.A."/>
            <person name="Lipzen A."/>
            <person name="Lundell T."/>
            <person name="Morin E."/>
            <person name="Murat C."/>
            <person name="Riley R."/>
            <person name="Ohm R."/>
            <person name="Sun H."/>
            <person name="Tunlid A."/>
            <person name="Henrissat B."/>
            <person name="Grigoriev I.V."/>
            <person name="Hibbett D.S."/>
            <person name="Martin F."/>
        </authorList>
    </citation>
    <scope>NUCLEOTIDE SEQUENCE [LARGE SCALE GENOMIC DNA]</scope>
    <source>
        <strain evidence="3">MUT 4182</strain>
    </source>
</reference>
<evidence type="ECO:0000256" key="1">
    <source>
        <dbReference type="SAM" id="MobiDB-lite"/>
    </source>
</evidence>
<gene>
    <name evidence="2" type="ORF">M407DRAFT_29851</name>
</gene>
<dbReference type="Proteomes" id="UP000054248">
    <property type="component" value="Unassembled WGS sequence"/>
</dbReference>
<accession>A0A0C3PYT6</accession>
<dbReference type="OrthoDB" id="3318582at2759"/>
<evidence type="ECO:0000313" key="2">
    <source>
        <dbReference type="EMBL" id="KIO20535.1"/>
    </source>
</evidence>
<reference evidence="2 3" key="1">
    <citation type="submission" date="2014-04" db="EMBL/GenBank/DDBJ databases">
        <authorList>
            <consortium name="DOE Joint Genome Institute"/>
            <person name="Kuo A."/>
            <person name="Girlanda M."/>
            <person name="Perotto S."/>
            <person name="Kohler A."/>
            <person name="Nagy L.G."/>
            <person name="Floudas D."/>
            <person name="Copeland A."/>
            <person name="Barry K.W."/>
            <person name="Cichocki N."/>
            <person name="Veneault-Fourrey C."/>
            <person name="LaButti K."/>
            <person name="Lindquist E.A."/>
            <person name="Lipzen A."/>
            <person name="Lundell T."/>
            <person name="Morin E."/>
            <person name="Murat C."/>
            <person name="Sun H."/>
            <person name="Tunlid A."/>
            <person name="Henrissat B."/>
            <person name="Grigoriev I.V."/>
            <person name="Hibbett D.S."/>
            <person name="Martin F."/>
            <person name="Nordberg H.P."/>
            <person name="Cantor M.N."/>
            <person name="Hua S.X."/>
        </authorList>
    </citation>
    <scope>NUCLEOTIDE SEQUENCE [LARGE SCALE GENOMIC DNA]</scope>
    <source>
        <strain evidence="2 3">MUT 4182</strain>
    </source>
</reference>
<name>A0A0C3PYT6_9AGAM</name>
<keyword evidence="3" id="KW-1185">Reference proteome</keyword>
<evidence type="ECO:0000313" key="3">
    <source>
        <dbReference type="Proteomes" id="UP000054248"/>
    </source>
</evidence>
<dbReference type="AlphaFoldDB" id="A0A0C3PYT6"/>
<sequence length="241" mass="26885">TPRRGSRPLRPLTAHLLDIAEFTAAFTVAWTDQQKDGERQDLPNDRHDHRSLRPYQIECDVLPPPSEMLITTLPRFFALVHLFQNRARSPLLAADAGPKGLRHIRKSLELNQINSPNFANDRHVPLAVRSPPTATSTPSPPCYQDLPTHSPDLQQPIPQELRHRSLKNTLLVDQQKHLVTTTPTFNSLPPILARSRAPSSALKQVQWHVHTNVSVAVIGTLADKSVHSHLDGQPCPTLPAQ</sequence>
<feature type="non-terminal residue" evidence="2">
    <location>
        <position position="1"/>
    </location>
</feature>
<proteinExistence type="predicted"/>
<dbReference type="HOGENOM" id="CLU_1154111_0_0_1"/>
<organism evidence="2 3">
    <name type="scientific">Tulasnella calospora MUT 4182</name>
    <dbReference type="NCBI Taxonomy" id="1051891"/>
    <lineage>
        <taxon>Eukaryota</taxon>
        <taxon>Fungi</taxon>
        <taxon>Dikarya</taxon>
        <taxon>Basidiomycota</taxon>
        <taxon>Agaricomycotina</taxon>
        <taxon>Agaricomycetes</taxon>
        <taxon>Cantharellales</taxon>
        <taxon>Tulasnellaceae</taxon>
        <taxon>Tulasnella</taxon>
    </lineage>
</organism>
<protein>
    <submittedName>
        <fullName evidence="2">Uncharacterized protein</fullName>
    </submittedName>
</protein>
<dbReference type="EMBL" id="KN823171">
    <property type="protein sequence ID" value="KIO20535.1"/>
    <property type="molecule type" value="Genomic_DNA"/>
</dbReference>
<feature type="region of interest" description="Disordered" evidence="1">
    <location>
        <begin position="122"/>
        <end position="151"/>
    </location>
</feature>